<keyword evidence="1" id="KW-1133">Transmembrane helix</keyword>
<reference evidence="2 3" key="1">
    <citation type="submission" date="2016-10" db="EMBL/GenBank/DDBJ databases">
        <authorList>
            <person name="de Groot N.N."/>
        </authorList>
    </citation>
    <scope>NUCLEOTIDE SEQUENCE [LARGE SCALE GENOMIC DNA]</scope>
    <source>
        <strain evidence="2 3">YAD2003</strain>
    </source>
</reference>
<feature type="transmembrane region" description="Helical" evidence="1">
    <location>
        <begin position="37"/>
        <end position="58"/>
    </location>
</feature>
<evidence type="ECO:0000313" key="2">
    <source>
        <dbReference type="EMBL" id="SEH84096.1"/>
    </source>
</evidence>
<dbReference type="AlphaFoldDB" id="A0A1H6LH49"/>
<feature type="transmembrane region" description="Helical" evidence="1">
    <location>
        <begin position="148"/>
        <end position="171"/>
    </location>
</feature>
<gene>
    <name evidence="2" type="ORF">SAMN02910265_02988</name>
</gene>
<name>A0A1H6LH49_RUMFL</name>
<dbReference type="RefSeq" id="WP_074718820.1">
    <property type="nucleotide sequence ID" value="NZ_FNWV01000016.1"/>
</dbReference>
<evidence type="ECO:0000313" key="3">
    <source>
        <dbReference type="Proteomes" id="UP000183190"/>
    </source>
</evidence>
<feature type="transmembrane region" description="Helical" evidence="1">
    <location>
        <begin position="6"/>
        <end position="25"/>
    </location>
</feature>
<accession>A0A1H6LH49</accession>
<feature type="transmembrane region" description="Helical" evidence="1">
    <location>
        <begin position="112"/>
        <end position="136"/>
    </location>
</feature>
<dbReference type="Pfam" id="PF06541">
    <property type="entry name" value="ABC_trans_CmpB"/>
    <property type="match status" value="1"/>
</dbReference>
<dbReference type="EMBL" id="FNWV01000016">
    <property type="protein sequence ID" value="SEH84096.1"/>
    <property type="molecule type" value="Genomic_DNA"/>
</dbReference>
<evidence type="ECO:0000256" key="1">
    <source>
        <dbReference type="SAM" id="Phobius"/>
    </source>
</evidence>
<dbReference type="Proteomes" id="UP000183190">
    <property type="component" value="Unassembled WGS sequence"/>
</dbReference>
<sequence>MNIFLTLTFLFAIGSMLGWGLEVLFRRCVTQKKCENPGILTGPCLPLYGFSLCILYLLTQLEHTLPVKTEWLEKLILFALMAIAITALEYLIGTLMLSVAHIRLWDYFDCKWNINGIICPQYTFYWMLLSAVYYFLIHPHTLNALDWLSHNLAFSFGIGFFYGIFVIDVAYSTHIMNYISRFADENQIVIHLESLRKYVQEGFKQRKPRFLLSLKPEKPLSEILEQYKNKLSFSKKNNSN</sequence>
<feature type="transmembrane region" description="Helical" evidence="1">
    <location>
        <begin position="78"/>
        <end position="100"/>
    </location>
</feature>
<dbReference type="OrthoDB" id="9789229at2"/>
<dbReference type="InterPro" id="IPR010540">
    <property type="entry name" value="CmpB_TMEM229"/>
</dbReference>
<keyword evidence="1" id="KW-0472">Membrane</keyword>
<organism evidence="2 3">
    <name type="scientific">Ruminococcus flavefaciens</name>
    <dbReference type="NCBI Taxonomy" id="1265"/>
    <lineage>
        <taxon>Bacteria</taxon>
        <taxon>Bacillati</taxon>
        <taxon>Bacillota</taxon>
        <taxon>Clostridia</taxon>
        <taxon>Eubacteriales</taxon>
        <taxon>Oscillospiraceae</taxon>
        <taxon>Ruminococcus</taxon>
    </lineage>
</organism>
<proteinExistence type="predicted"/>
<protein>
    <submittedName>
        <fullName evidence="2">Putative ABC-transporter type IV</fullName>
    </submittedName>
</protein>
<keyword evidence="1" id="KW-0812">Transmembrane</keyword>